<dbReference type="PIRSF" id="PIRSF002583">
    <property type="entry name" value="Hsp90"/>
    <property type="match status" value="1"/>
</dbReference>
<dbReference type="GO" id="GO:0016887">
    <property type="term" value="F:ATP hydrolysis activity"/>
    <property type="evidence" value="ECO:0007669"/>
    <property type="project" value="InterPro"/>
</dbReference>
<evidence type="ECO:0000256" key="2">
    <source>
        <dbReference type="ARBA" id="ARBA00022741"/>
    </source>
</evidence>
<proteinExistence type="inferred from homology"/>
<gene>
    <name evidence="6" type="ordered locus">Ctu_37340</name>
</gene>
<keyword evidence="4" id="KW-0143">Chaperone</keyword>
<dbReference type="GO" id="GO:0005524">
    <property type="term" value="F:ATP binding"/>
    <property type="evidence" value="ECO:0007669"/>
    <property type="project" value="UniProtKB-KW"/>
</dbReference>
<evidence type="ECO:0000256" key="4">
    <source>
        <dbReference type="ARBA" id="ARBA00023186"/>
    </source>
</evidence>
<dbReference type="GO" id="GO:0051082">
    <property type="term" value="F:unfolded protein binding"/>
    <property type="evidence" value="ECO:0007669"/>
    <property type="project" value="InterPro"/>
</dbReference>
<dbReference type="SUPFAM" id="SSF54211">
    <property type="entry name" value="Ribosomal protein S5 domain 2-like"/>
    <property type="match status" value="1"/>
</dbReference>
<sequence length="623" mass="69091">MKRVTVDNLISAPLTGQHETPVNLPGLMQVLSKHLYSTPMVAIRELVQNAHDAIVRRRLEEGAADRLAEIRVTGDSQNRTIVIHDTGSGLTEQEIHDFLATVGVGYTRHLRQQDDDTGLIGMFGLGFLSAFVLAERVTVHTTSWKTPQEGWLYASASGETYSVTPATPREPGATVTLHLKDEFLYLANNKLLGDVLGRYCILMKEPLFVGEEQTAVNHLSPPWRVASQDGVALHPALRQKQNIEFASRFERAFTPLCTLLVEPSGDSDAVGMLWLQDGATYGTSDNRNLSLFLRGMLLDDQARELLPPWAGFVGGVIESNRLTPTASREDLQRDVTWYATQAALTEALINGLADLAKQQPAVWRRVLVRHNEALLGAAICDDRLFDLLKDELLIPTSQGDLPVKSLRQNNTLNVMLSEEGGFEEMLFRLSGRPVALGYRYAVVPFLRRWATLYGARLVEVGTSAGNEQLFALHDVSAEEEAWWSEQLRDDEECVMSSFEPATLPLVMVVNRDAELKARLEQDDADRRMSTAALMLARQFASKIEQQAPVRLYINFNNPAVKALSQAWRAGRPIAPGATQLLKSLKIILALATGDSREYDFRQALETFSCITAQLITPTTEGSN</sequence>
<evidence type="ECO:0000256" key="3">
    <source>
        <dbReference type="ARBA" id="ARBA00022840"/>
    </source>
</evidence>
<name>C9Y1C3_CROTZ</name>
<reference evidence="6 7" key="1">
    <citation type="journal article" date="2010" name="J. Bacteriol.">
        <title>Complete Genome Sequence of Cronobacter turicensis LMG 23827, a foodborne pathogen causing deaths in neonates.</title>
        <authorList>
            <person name="Stephan R."/>
            <person name="Lehner A."/>
            <person name="Tischler P."/>
            <person name="Rattei T."/>
        </authorList>
    </citation>
    <scope>NUCLEOTIDE SEQUENCE [LARGE SCALE GENOMIC DNA]</scope>
    <source>
        <strain evidence="7">DSM 18703 / CCUG 55852 / LMG 23827 / z3032</strain>
    </source>
</reference>
<dbReference type="PRINTS" id="PR00775">
    <property type="entry name" value="HEATSHOCK90"/>
</dbReference>
<dbReference type="PATRIC" id="fig|693216.3.peg.3534"/>
<reference evidence="7" key="2">
    <citation type="journal article" date="2011" name="J. Bacteriol.">
        <title>Complete genome sequence of Cronobacter turicensis LMG 23827, a food-borne pathogen causing deaths in neonates.</title>
        <authorList>
            <person name="Stephan R."/>
            <person name="Lehner A."/>
            <person name="Tischler P."/>
            <person name="Rattei T."/>
        </authorList>
    </citation>
    <scope>NUCLEOTIDE SEQUENCE [LARGE SCALE GENOMIC DNA]</scope>
    <source>
        <strain evidence="7">DSM 18703 / CCUG 55852 / LMG 23827 / z3032</strain>
    </source>
</reference>
<organism evidence="6 7">
    <name type="scientific">Cronobacter turicensis (strain DSM 18703 / CCUG 55852 / LMG 23827 / z3032)</name>
    <dbReference type="NCBI Taxonomy" id="693216"/>
    <lineage>
        <taxon>Bacteria</taxon>
        <taxon>Pseudomonadati</taxon>
        <taxon>Pseudomonadota</taxon>
        <taxon>Gammaproteobacteria</taxon>
        <taxon>Enterobacterales</taxon>
        <taxon>Enterobacteriaceae</taxon>
        <taxon>Cronobacter</taxon>
    </lineage>
</organism>
<dbReference type="InterPro" id="IPR036890">
    <property type="entry name" value="HATPase_C_sf"/>
</dbReference>
<dbReference type="SUPFAM" id="SSF55874">
    <property type="entry name" value="ATPase domain of HSP90 chaperone/DNA topoisomerase II/histidine kinase"/>
    <property type="match status" value="1"/>
</dbReference>
<keyword evidence="2 5" id="KW-0547">Nucleotide-binding</keyword>
<evidence type="ECO:0000256" key="5">
    <source>
        <dbReference type="PIRSR" id="PIRSR002583-1"/>
    </source>
</evidence>
<dbReference type="InterPro" id="IPR020575">
    <property type="entry name" value="Hsp90_N"/>
</dbReference>
<keyword evidence="7" id="KW-1185">Reference proteome</keyword>
<dbReference type="EMBL" id="FN543093">
    <property type="protein sequence ID" value="CBA34051.1"/>
    <property type="molecule type" value="Genomic_DNA"/>
</dbReference>
<evidence type="ECO:0008006" key="8">
    <source>
        <dbReference type="Google" id="ProtNLM"/>
    </source>
</evidence>
<evidence type="ECO:0000256" key="1">
    <source>
        <dbReference type="ARBA" id="ARBA00008239"/>
    </source>
</evidence>
<feature type="binding site" evidence="5">
    <location>
        <position position="85"/>
    </location>
    <ligand>
        <name>ATP</name>
        <dbReference type="ChEBI" id="CHEBI:30616"/>
    </ligand>
</feature>
<evidence type="ECO:0000313" key="6">
    <source>
        <dbReference type="EMBL" id="CBA34051.1"/>
    </source>
</evidence>
<dbReference type="PANTHER" id="PTHR11528">
    <property type="entry name" value="HEAT SHOCK PROTEIN 90 FAMILY MEMBER"/>
    <property type="match status" value="1"/>
</dbReference>
<accession>C9Y1C3</accession>
<dbReference type="HOGENOM" id="CLU_028672_0_0_6"/>
<dbReference type="Proteomes" id="UP000002069">
    <property type="component" value="Chromosome"/>
</dbReference>
<dbReference type="Pfam" id="PF00183">
    <property type="entry name" value="HSP90"/>
    <property type="match status" value="1"/>
</dbReference>
<dbReference type="Gene3D" id="3.30.565.10">
    <property type="entry name" value="Histidine kinase-like ATPase, C-terminal domain"/>
    <property type="match status" value="1"/>
</dbReference>
<dbReference type="Gene3D" id="3.30.230.80">
    <property type="match status" value="1"/>
</dbReference>
<dbReference type="KEGG" id="ctu:CTU_37340"/>
<dbReference type="AlphaFoldDB" id="C9Y1C3"/>
<keyword evidence="3 5" id="KW-0067">ATP-binding</keyword>
<dbReference type="InterPro" id="IPR020568">
    <property type="entry name" value="Ribosomal_Su5_D2-typ_SF"/>
</dbReference>
<feature type="binding site" evidence="5">
    <location>
        <position position="49"/>
    </location>
    <ligand>
        <name>ATP</name>
        <dbReference type="ChEBI" id="CHEBI:30616"/>
    </ligand>
</feature>
<dbReference type="GO" id="GO:0140662">
    <property type="term" value="F:ATP-dependent protein folding chaperone"/>
    <property type="evidence" value="ECO:0007669"/>
    <property type="project" value="InterPro"/>
</dbReference>
<feature type="binding site" evidence="5">
    <location>
        <position position="45"/>
    </location>
    <ligand>
        <name>ATP</name>
        <dbReference type="ChEBI" id="CHEBI:30616"/>
    </ligand>
</feature>
<dbReference type="Pfam" id="PF13589">
    <property type="entry name" value="HATPase_c_3"/>
    <property type="match status" value="1"/>
</dbReference>
<evidence type="ECO:0000313" key="7">
    <source>
        <dbReference type="Proteomes" id="UP000002069"/>
    </source>
</evidence>
<dbReference type="InterPro" id="IPR001404">
    <property type="entry name" value="Hsp90_fam"/>
</dbReference>
<comment type="similarity">
    <text evidence="1">Belongs to the heat shock protein 90 family.</text>
</comment>
<protein>
    <recommendedName>
        <fullName evidence="8">Molecular chaperone HtpG</fullName>
    </recommendedName>
</protein>